<feature type="region of interest" description="Disordered" evidence="1">
    <location>
        <begin position="118"/>
        <end position="167"/>
    </location>
</feature>
<feature type="compositionally biased region" description="Basic and acidic residues" evidence="1">
    <location>
        <begin position="149"/>
        <end position="167"/>
    </location>
</feature>
<organism evidence="2 3">
    <name type="scientific">Klebsormidium nitens</name>
    <name type="common">Green alga</name>
    <name type="synonym">Ulothrix nitens</name>
    <dbReference type="NCBI Taxonomy" id="105231"/>
    <lineage>
        <taxon>Eukaryota</taxon>
        <taxon>Viridiplantae</taxon>
        <taxon>Streptophyta</taxon>
        <taxon>Klebsormidiophyceae</taxon>
        <taxon>Klebsormidiales</taxon>
        <taxon>Klebsormidiaceae</taxon>
        <taxon>Klebsormidium</taxon>
    </lineage>
</organism>
<gene>
    <name evidence="2" type="ORF">KFL_000370090</name>
</gene>
<dbReference type="EMBL" id="DF236986">
    <property type="protein sequence ID" value="GAQ79735.1"/>
    <property type="molecule type" value="Genomic_DNA"/>
</dbReference>
<accession>A0A1Y1HM99</accession>
<evidence type="ECO:0000313" key="3">
    <source>
        <dbReference type="Proteomes" id="UP000054558"/>
    </source>
</evidence>
<dbReference type="AlphaFoldDB" id="A0A1Y1HM99"/>
<keyword evidence="3" id="KW-1185">Reference proteome</keyword>
<evidence type="ECO:0000313" key="2">
    <source>
        <dbReference type="EMBL" id="GAQ79735.1"/>
    </source>
</evidence>
<sequence length="167" mass="17288">MGNNESDGPVSDIRQQSAQLKEAANELEATRSPNLPPNEALLSPLHEDAPLPTTCPVLKLRAKELHLNLLGLVLDIPNLEASGAAEKGQGLGDLLFGLSRLLSVVGNKLDAAADKLEGKTKSADGAKSGEPATAPTGKLGMTMNTAESAEERADTAEKVDDKAAAIS</sequence>
<dbReference type="Proteomes" id="UP000054558">
    <property type="component" value="Unassembled WGS sequence"/>
</dbReference>
<protein>
    <submittedName>
        <fullName evidence="2">Uncharacterized protein</fullName>
    </submittedName>
</protein>
<proteinExistence type="predicted"/>
<evidence type="ECO:0000256" key="1">
    <source>
        <dbReference type="SAM" id="MobiDB-lite"/>
    </source>
</evidence>
<reference evidence="2 3" key="1">
    <citation type="journal article" date="2014" name="Nat. Commun.">
        <title>Klebsormidium flaccidum genome reveals primary factors for plant terrestrial adaptation.</title>
        <authorList>
            <person name="Hori K."/>
            <person name="Maruyama F."/>
            <person name="Fujisawa T."/>
            <person name="Togashi T."/>
            <person name="Yamamoto N."/>
            <person name="Seo M."/>
            <person name="Sato S."/>
            <person name="Yamada T."/>
            <person name="Mori H."/>
            <person name="Tajima N."/>
            <person name="Moriyama T."/>
            <person name="Ikeuchi M."/>
            <person name="Watanabe M."/>
            <person name="Wada H."/>
            <person name="Kobayashi K."/>
            <person name="Saito M."/>
            <person name="Masuda T."/>
            <person name="Sasaki-Sekimoto Y."/>
            <person name="Mashiguchi K."/>
            <person name="Awai K."/>
            <person name="Shimojima M."/>
            <person name="Masuda S."/>
            <person name="Iwai M."/>
            <person name="Nobusawa T."/>
            <person name="Narise T."/>
            <person name="Kondo S."/>
            <person name="Saito H."/>
            <person name="Sato R."/>
            <person name="Murakawa M."/>
            <person name="Ihara Y."/>
            <person name="Oshima-Yamada Y."/>
            <person name="Ohtaka K."/>
            <person name="Satoh M."/>
            <person name="Sonobe K."/>
            <person name="Ishii M."/>
            <person name="Ohtani R."/>
            <person name="Kanamori-Sato M."/>
            <person name="Honoki R."/>
            <person name="Miyazaki D."/>
            <person name="Mochizuki H."/>
            <person name="Umetsu J."/>
            <person name="Higashi K."/>
            <person name="Shibata D."/>
            <person name="Kamiya Y."/>
            <person name="Sato N."/>
            <person name="Nakamura Y."/>
            <person name="Tabata S."/>
            <person name="Ida S."/>
            <person name="Kurokawa K."/>
            <person name="Ohta H."/>
        </authorList>
    </citation>
    <scope>NUCLEOTIDE SEQUENCE [LARGE SCALE GENOMIC DNA]</scope>
    <source>
        <strain evidence="2 3">NIES-2285</strain>
    </source>
</reference>
<name>A0A1Y1HM99_KLENI</name>
<feature type="region of interest" description="Disordered" evidence="1">
    <location>
        <begin position="1"/>
        <end position="41"/>
    </location>
</feature>